<gene>
    <name evidence="2" type="ORF">OsI_37737</name>
</gene>
<protein>
    <recommendedName>
        <fullName evidence="1">DUF4371 domain-containing protein</fullName>
    </recommendedName>
</protein>
<dbReference type="Pfam" id="PF14291">
    <property type="entry name" value="DUF4371"/>
    <property type="match status" value="1"/>
</dbReference>
<name>A2ZIT3_ORYSI</name>
<dbReference type="EMBL" id="CM000137">
    <property type="protein sequence ID" value="EAY82517.1"/>
    <property type="molecule type" value="Genomic_DNA"/>
</dbReference>
<evidence type="ECO:0000313" key="2">
    <source>
        <dbReference type="EMBL" id="EAY82517.1"/>
    </source>
</evidence>
<dbReference type="PANTHER" id="PTHR11697:SF230">
    <property type="entry name" value="ZINC FINGER, MYM DOMAIN CONTAINING 1"/>
    <property type="match status" value="1"/>
</dbReference>
<dbReference type="InterPro" id="IPR025398">
    <property type="entry name" value="DUF4371"/>
</dbReference>
<dbReference type="InterPro" id="IPR055298">
    <property type="entry name" value="AtLOH3-like"/>
</dbReference>
<reference evidence="2 3" key="1">
    <citation type="journal article" date="2005" name="PLoS Biol.">
        <title>The genomes of Oryza sativa: a history of duplications.</title>
        <authorList>
            <person name="Yu J."/>
            <person name="Wang J."/>
            <person name="Lin W."/>
            <person name="Li S."/>
            <person name="Li H."/>
            <person name="Zhou J."/>
            <person name="Ni P."/>
            <person name="Dong W."/>
            <person name="Hu S."/>
            <person name="Zeng C."/>
            <person name="Zhang J."/>
            <person name="Zhang Y."/>
            <person name="Li R."/>
            <person name="Xu Z."/>
            <person name="Li S."/>
            <person name="Li X."/>
            <person name="Zheng H."/>
            <person name="Cong L."/>
            <person name="Lin L."/>
            <person name="Yin J."/>
            <person name="Geng J."/>
            <person name="Li G."/>
            <person name="Shi J."/>
            <person name="Liu J."/>
            <person name="Lv H."/>
            <person name="Li J."/>
            <person name="Wang J."/>
            <person name="Deng Y."/>
            <person name="Ran L."/>
            <person name="Shi X."/>
            <person name="Wang X."/>
            <person name="Wu Q."/>
            <person name="Li C."/>
            <person name="Ren X."/>
            <person name="Wang J."/>
            <person name="Wang X."/>
            <person name="Li D."/>
            <person name="Liu D."/>
            <person name="Zhang X."/>
            <person name="Ji Z."/>
            <person name="Zhao W."/>
            <person name="Sun Y."/>
            <person name="Zhang Z."/>
            <person name="Bao J."/>
            <person name="Han Y."/>
            <person name="Dong L."/>
            <person name="Ji J."/>
            <person name="Chen P."/>
            <person name="Wu S."/>
            <person name="Liu J."/>
            <person name="Xiao Y."/>
            <person name="Bu D."/>
            <person name="Tan J."/>
            <person name="Yang L."/>
            <person name="Ye C."/>
            <person name="Zhang J."/>
            <person name="Xu J."/>
            <person name="Zhou Y."/>
            <person name="Yu Y."/>
            <person name="Zhang B."/>
            <person name="Zhuang S."/>
            <person name="Wei H."/>
            <person name="Liu B."/>
            <person name="Lei M."/>
            <person name="Yu H."/>
            <person name="Li Y."/>
            <person name="Xu H."/>
            <person name="Wei S."/>
            <person name="He X."/>
            <person name="Fang L."/>
            <person name="Zhang Z."/>
            <person name="Zhang Y."/>
            <person name="Huang X."/>
            <person name="Su Z."/>
            <person name="Tong W."/>
            <person name="Li J."/>
            <person name="Tong Z."/>
            <person name="Li S."/>
            <person name="Ye J."/>
            <person name="Wang L."/>
            <person name="Fang L."/>
            <person name="Lei T."/>
            <person name="Chen C."/>
            <person name="Chen H."/>
            <person name="Xu Z."/>
            <person name="Li H."/>
            <person name="Huang H."/>
            <person name="Zhang F."/>
            <person name="Xu H."/>
            <person name="Li N."/>
            <person name="Zhao C."/>
            <person name="Li S."/>
            <person name="Dong L."/>
            <person name="Huang Y."/>
            <person name="Li L."/>
            <person name="Xi Y."/>
            <person name="Qi Q."/>
            <person name="Li W."/>
            <person name="Zhang B."/>
            <person name="Hu W."/>
            <person name="Zhang Y."/>
            <person name="Tian X."/>
            <person name="Jiao Y."/>
            <person name="Liang X."/>
            <person name="Jin J."/>
            <person name="Gao L."/>
            <person name="Zheng W."/>
            <person name="Hao B."/>
            <person name="Liu S."/>
            <person name="Wang W."/>
            <person name="Yuan L."/>
            <person name="Cao M."/>
            <person name="McDermott J."/>
            <person name="Samudrala R."/>
            <person name="Wang J."/>
            <person name="Wong G.K."/>
            <person name="Yang H."/>
        </authorList>
    </citation>
    <scope>NUCLEOTIDE SEQUENCE [LARGE SCALE GENOMIC DNA]</scope>
    <source>
        <strain evidence="3">cv. 93-11</strain>
    </source>
</reference>
<dbReference type="Gramene" id="BGIOSGA037119-TA">
    <property type="protein sequence ID" value="BGIOSGA037119-PA"/>
    <property type="gene ID" value="BGIOSGA037119"/>
</dbReference>
<sequence length="238" mass="27425">MNGAYEKGLKNFQMLSHHIQKDLTKPCAKKVTAVIMDEIGDRNLCALIDESRDVSIKEQMGVILRFVNDEGKVMERFLDLQHIERCTAIALKEALFDMLSITDDLSRALQRKDQDIVEAMSLLKDVKELLQENGWKPLLNRGISFYNKHEIKVPKMDKEVNERGASTRRRHKVTNKHYYHVEIYLAAIDAILVEMNHRFSEVSSELLVCMSSLNPHNSFSNFDVDKLVKLAEIYVEAC</sequence>
<dbReference type="STRING" id="39946.A2ZIT3"/>
<dbReference type="OMA" id="ILIHEVH"/>
<dbReference type="HOGENOM" id="CLU_101970_0_0_1"/>
<dbReference type="Proteomes" id="UP000007015">
    <property type="component" value="Chromosome 12"/>
</dbReference>
<evidence type="ECO:0000313" key="3">
    <source>
        <dbReference type="Proteomes" id="UP000007015"/>
    </source>
</evidence>
<proteinExistence type="predicted"/>
<organism evidence="2 3">
    <name type="scientific">Oryza sativa subsp. indica</name>
    <name type="common">Rice</name>
    <dbReference type="NCBI Taxonomy" id="39946"/>
    <lineage>
        <taxon>Eukaryota</taxon>
        <taxon>Viridiplantae</taxon>
        <taxon>Streptophyta</taxon>
        <taxon>Embryophyta</taxon>
        <taxon>Tracheophyta</taxon>
        <taxon>Spermatophyta</taxon>
        <taxon>Magnoliopsida</taxon>
        <taxon>Liliopsida</taxon>
        <taxon>Poales</taxon>
        <taxon>Poaceae</taxon>
        <taxon>BOP clade</taxon>
        <taxon>Oryzoideae</taxon>
        <taxon>Oryzeae</taxon>
        <taxon>Oryzinae</taxon>
        <taxon>Oryza</taxon>
        <taxon>Oryza sativa</taxon>
    </lineage>
</organism>
<feature type="domain" description="DUF4371" evidence="1">
    <location>
        <begin position="9"/>
        <end position="99"/>
    </location>
</feature>
<keyword evidence="3" id="KW-1185">Reference proteome</keyword>
<accession>A2ZIT3</accession>
<dbReference type="AlphaFoldDB" id="A2ZIT3"/>
<dbReference type="PANTHER" id="PTHR11697">
    <property type="entry name" value="GENERAL TRANSCRIPTION FACTOR 2-RELATED ZINC FINGER PROTEIN"/>
    <property type="match status" value="1"/>
</dbReference>
<evidence type="ECO:0000259" key="1">
    <source>
        <dbReference type="Pfam" id="PF14291"/>
    </source>
</evidence>